<sequence length="275" mass="29921">MKDLDFAGIARLVEHKHGVPLSRFVKEAERLADGWLLFDSPGSPINKACGLGFDRALTDAELDRIVAFFTERGAEPKVELSPFAPPELLAGLARRGFVLHEFENTLVRDLSGGEDLRVLLKGGWPQGVTIDRVDPKNTAAVREHVEVAFSGFFPEGVAVPEPILEFGMRASTAPGYDLFMARIGRETVGAGGCESSEGVTQLFGTSVRPAYRGRGIQQALIIRRLEQGREHGSRWAVIHSGPGIPTERNAARLGFQMAYSRAVLVRHGEGLIPSP</sequence>
<evidence type="ECO:0000259" key="1">
    <source>
        <dbReference type="PROSITE" id="PS51186"/>
    </source>
</evidence>
<proteinExistence type="predicted"/>
<dbReference type="STRING" id="394096.DB31_7180"/>
<gene>
    <name evidence="2" type="ORF">DB31_7180</name>
</gene>
<reference evidence="2 3" key="1">
    <citation type="submission" date="2014-04" db="EMBL/GenBank/DDBJ databases">
        <title>Genome assembly of Hyalangium minutum DSM 14724.</title>
        <authorList>
            <person name="Sharma G."/>
            <person name="Subramanian S."/>
        </authorList>
    </citation>
    <scope>NUCLEOTIDE SEQUENCE [LARGE SCALE GENOMIC DNA]</scope>
    <source>
        <strain evidence="2 3">DSM 14724</strain>
    </source>
</reference>
<evidence type="ECO:0000313" key="2">
    <source>
        <dbReference type="EMBL" id="KFE67943.1"/>
    </source>
</evidence>
<dbReference type="SUPFAM" id="SSF55729">
    <property type="entry name" value="Acyl-CoA N-acyltransferases (Nat)"/>
    <property type="match status" value="1"/>
</dbReference>
<keyword evidence="2" id="KW-0808">Transferase</keyword>
<dbReference type="OrthoDB" id="2350893at2"/>
<evidence type="ECO:0000313" key="3">
    <source>
        <dbReference type="Proteomes" id="UP000028725"/>
    </source>
</evidence>
<dbReference type="Proteomes" id="UP000028725">
    <property type="component" value="Unassembled WGS sequence"/>
</dbReference>
<dbReference type="InterPro" id="IPR000182">
    <property type="entry name" value="GNAT_dom"/>
</dbReference>
<dbReference type="CDD" id="cd04301">
    <property type="entry name" value="NAT_SF"/>
    <property type="match status" value="1"/>
</dbReference>
<dbReference type="PROSITE" id="PS51186">
    <property type="entry name" value="GNAT"/>
    <property type="match status" value="1"/>
</dbReference>
<name>A0A085WJT0_9BACT</name>
<dbReference type="RefSeq" id="WP_044188309.1">
    <property type="nucleotide sequence ID" value="NZ_JMCB01000006.1"/>
</dbReference>
<dbReference type="AlphaFoldDB" id="A0A085WJT0"/>
<feature type="domain" description="N-acetyltransferase" evidence="1">
    <location>
        <begin position="128"/>
        <end position="275"/>
    </location>
</feature>
<dbReference type="EMBL" id="JMCB01000006">
    <property type="protein sequence ID" value="KFE67943.1"/>
    <property type="molecule type" value="Genomic_DNA"/>
</dbReference>
<comment type="caution">
    <text evidence="2">The sequence shown here is derived from an EMBL/GenBank/DDBJ whole genome shotgun (WGS) entry which is preliminary data.</text>
</comment>
<dbReference type="Pfam" id="PF00583">
    <property type="entry name" value="Acetyltransf_1"/>
    <property type="match status" value="1"/>
</dbReference>
<protein>
    <submittedName>
        <fullName evidence="2">Acetyltransferase, GNAT family protein</fullName>
    </submittedName>
</protein>
<dbReference type="GO" id="GO:0016747">
    <property type="term" value="F:acyltransferase activity, transferring groups other than amino-acyl groups"/>
    <property type="evidence" value="ECO:0007669"/>
    <property type="project" value="InterPro"/>
</dbReference>
<accession>A0A085WJT0</accession>
<keyword evidence="3" id="KW-1185">Reference proteome</keyword>
<organism evidence="2 3">
    <name type="scientific">Hyalangium minutum</name>
    <dbReference type="NCBI Taxonomy" id="394096"/>
    <lineage>
        <taxon>Bacteria</taxon>
        <taxon>Pseudomonadati</taxon>
        <taxon>Myxococcota</taxon>
        <taxon>Myxococcia</taxon>
        <taxon>Myxococcales</taxon>
        <taxon>Cystobacterineae</taxon>
        <taxon>Archangiaceae</taxon>
        <taxon>Hyalangium</taxon>
    </lineage>
</organism>
<dbReference type="InterPro" id="IPR016181">
    <property type="entry name" value="Acyl_CoA_acyltransferase"/>
</dbReference>
<dbReference type="Gene3D" id="3.40.630.30">
    <property type="match status" value="1"/>
</dbReference>